<sequence>MKSQLRRNVAVGRAKITHTSENNEWRVVTTKAGDKGEFHPVQFRGQRWVQAPSLAAGIYAADSMSAIPLEELPMPERQKIINIRRITTSYNAGSL</sequence>
<name>A0A889IPR8_9CAUD</name>
<reference evidence="1" key="1">
    <citation type="submission" date="2021-01" db="EMBL/GenBank/DDBJ databases">
        <authorList>
            <person name="Rakov C."/>
            <person name="Alkalay-Oren S."/>
            <person name="Coppenhagen-Glazer S."/>
            <person name="Hazan R."/>
        </authorList>
    </citation>
    <scope>NUCLEOTIDE SEQUENCE</scope>
</reference>
<proteinExistence type="predicted"/>
<evidence type="ECO:0000313" key="2">
    <source>
        <dbReference type="Proteomes" id="UP000622430"/>
    </source>
</evidence>
<organism evidence="1 2">
    <name type="scientific">Burkholderia phage BCSR52</name>
    <dbReference type="NCBI Taxonomy" id="2805748"/>
    <lineage>
        <taxon>Viruses</taxon>
        <taxon>Duplodnaviria</taxon>
        <taxon>Heunggongvirae</taxon>
        <taxon>Uroviricota</taxon>
        <taxon>Caudoviricetes</taxon>
        <taxon>Lindbergviridae</taxon>
        <taxon>Irusalimvirus</taxon>
        <taxon>Irusalimvirus BCSR52</taxon>
    </lineage>
</organism>
<keyword evidence="2" id="KW-1185">Reference proteome</keyword>
<accession>A0A889IPR8</accession>
<dbReference type="Proteomes" id="UP000622430">
    <property type="component" value="Segment"/>
</dbReference>
<protein>
    <submittedName>
        <fullName evidence="1">Uncharacterized protein</fullName>
    </submittedName>
</protein>
<dbReference type="EMBL" id="MW460246">
    <property type="protein sequence ID" value="QRE00362.1"/>
    <property type="molecule type" value="Genomic_DNA"/>
</dbReference>
<evidence type="ECO:0000313" key="1">
    <source>
        <dbReference type="EMBL" id="QRE00362.1"/>
    </source>
</evidence>